<evidence type="ECO:0000256" key="1">
    <source>
        <dbReference type="SAM" id="MobiDB-lite"/>
    </source>
</evidence>
<reference evidence="2 3" key="2">
    <citation type="journal article" date="2024" name="G3 (Bethesda)">
        <title>The genome of the cryopelagic Antarctic bald notothen, Trematomus borchgrevinki.</title>
        <authorList>
            <person name="Rayamajhi N."/>
            <person name="Rivera-Colon A.G."/>
            <person name="Minhas B.F."/>
            <person name="Cheng C.C."/>
            <person name="Catchen J.M."/>
        </authorList>
    </citation>
    <scope>NUCLEOTIDE SEQUENCE [LARGE SCALE GENOMIC DNA]</scope>
    <source>
        <strain evidence="2">AGRC-2024</strain>
    </source>
</reference>
<dbReference type="EMBL" id="JBIYXZ010002070">
    <property type="protein sequence ID" value="KAL3063864.1"/>
    <property type="molecule type" value="Genomic_DNA"/>
</dbReference>
<organism evidence="2 3">
    <name type="scientific">Pagothenia borchgrevinki</name>
    <name type="common">Bald rockcod</name>
    <name type="synonym">Trematomus borchgrevinki</name>
    <dbReference type="NCBI Taxonomy" id="8213"/>
    <lineage>
        <taxon>Eukaryota</taxon>
        <taxon>Metazoa</taxon>
        <taxon>Chordata</taxon>
        <taxon>Craniata</taxon>
        <taxon>Vertebrata</taxon>
        <taxon>Euteleostomi</taxon>
        <taxon>Actinopterygii</taxon>
        <taxon>Neopterygii</taxon>
        <taxon>Teleostei</taxon>
        <taxon>Neoteleostei</taxon>
        <taxon>Acanthomorphata</taxon>
        <taxon>Eupercaria</taxon>
        <taxon>Perciformes</taxon>
        <taxon>Notothenioidei</taxon>
        <taxon>Nototheniidae</taxon>
        <taxon>Pagothenia</taxon>
    </lineage>
</organism>
<reference evidence="2 3" key="1">
    <citation type="journal article" date="2022" name="G3 (Bethesda)">
        <title>Evaluating Illumina-, Nanopore-, and PacBio-based genome assembly strategies with the bald notothen, Trematomus borchgrevinki.</title>
        <authorList>
            <person name="Rayamajhi N."/>
            <person name="Cheng C.C."/>
            <person name="Catchen J.M."/>
        </authorList>
    </citation>
    <scope>NUCLEOTIDE SEQUENCE [LARGE SCALE GENOMIC DNA]</scope>
    <source>
        <strain evidence="2">AGRC-2024</strain>
    </source>
</reference>
<dbReference type="AlphaFoldDB" id="A0ABD2HBT7"/>
<feature type="region of interest" description="Disordered" evidence="1">
    <location>
        <begin position="48"/>
        <end position="71"/>
    </location>
</feature>
<protein>
    <submittedName>
        <fullName evidence="2">Uncharacterized protein</fullName>
    </submittedName>
</protein>
<accession>A0ABD2HBT7</accession>
<evidence type="ECO:0000313" key="3">
    <source>
        <dbReference type="Proteomes" id="UP001619887"/>
    </source>
</evidence>
<proteinExistence type="predicted"/>
<evidence type="ECO:0000313" key="2">
    <source>
        <dbReference type="EMBL" id="KAL3063864.1"/>
    </source>
</evidence>
<name>A0ABD2HBT7_PAGBO</name>
<keyword evidence="3" id="KW-1185">Reference proteome</keyword>
<dbReference type="Proteomes" id="UP001619887">
    <property type="component" value="Unassembled WGS sequence"/>
</dbReference>
<gene>
    <name evidence="2" type="ORF">OYC64_000228</name>
</gene>
<feature type="compositionally biased region" description="Gly residues" evidence="1">
    <location>
        <begin position="61"/>
        <end position="71"/>
    </location>
</feature>
<comment type="caution">
    <text evidence="2">The sequence shown here is derived from an EMBL/GenBank/DDBJ whole genome shotgun (WGS) entry which is preliminary data.</text>
</comment>
<sequence>MCANYIRRGRVTEFVPTDVVPAQQPPCQDPALPWHVLLYTVSFTQFPGTHSRQKGARKQGVDGGAGGCTAL</sequence>